<gene>
    <name evidence="1" type="ORF">GCM10018781_78410</name>
</gene>
<evidence type="ECO:0000313" key="2">
    <source>
        <dbReference type="Proteomes" id="UP000617734"/>
    </source>
</evidence>
<dbReference type="AlphaFoldDB" id="A0A918YVP7"/>
<accession>A0A918YVP7</accession>
<dbReference type="EMBL" id="BNBO01000091">
    <property type="protein sequence ID" value="GHE26285.1"/>
    <property type="molecule type" value="Genomic_DNA"/>
</dbReference>
<protein>
    <submittedName>
        <fullName evidence="1">Uncharacterized protein</fullName>
    </submittedName>
</protein>
<keyword evidence="2" id="KW-1185">Reference proteome</keyword>
<reference evidence="1" key="2">
    <citation type="submission" date="2020-09" db="EMBL/GenBank/DDBJ databases">
        <authorList>
            <person name="Sun Q."/>
            <person name="Ohkuma M."/>
        </authorList>
    </citation>
    <scope>NUCLEOTIDE SEQUENCE</scope>
    <source>
        <strain evidence="1">JCM 4646</strain>
    </source>
</reference>
<dbReference type="Proteomes" id="UP000617734">
    <property type="component" value="Unassembled WGS sequence"/>
</dbReference>
<name>A0A918YVP7_9ACTN</name>
<dbReference type="GeneID" id="95358048"/>
<dbReference type="RefSeq" id="WP_190215706.1">
    <property type="nucleotide sequence ID" value="NZ_BNBO01000091.1"/>
</dbReference>
<organism evidence="1 2">
    <name type="scientific">Kitasatospora indigofera</name>
    <dbReference type="NCBI Taxonomy" id="67307"/>
    <lineage>
        <taxon>Bacteria</taxon>
        <taxon>Bacillati</taxon>
        <taxon>Actinomycetota</taxon>
        <taxon>Actinomycetes</taxon>
        <taxon>Kitasatosporales</taxon>
        <taxon>Streptomycetaceae</taxon>
        <taxon>Kitasatospora</taxon>
    </lineage>
</organism>
<comment type="caution">
    <text evidence="1">The sequence shown here is derived from an EMBL/GenBank/DDBJ whole genome shotgun (WGS) entry which is preliminary data.</text>
</comment>
<sequence length="110" mass="11348">MHRSRSRPTAALVLEPAAVILTACPVGREPGLSGSGPVAKTGGTIPISYVPERGHQDRFVGEAAGAGADEPGADRKVVNLGNDADREPGEVRSAVVRVLGSDGRTARQRP</sequence>
<evidence type="ECO:0000313" key="1">
    <source>
        <dbReference type="EMBL" id="GHE26285.1"/>
    </source>
</evidence>
<reference evidence="1" key="1">
    <citation type="journal article" date="2014" name="Int. J. Syst. Evol. Microbiol.">
        <title>Complete genome sequence of Corynebacterium casei LMG S-19264T (=DSM 44701T), isolated from a smear-ripened cheese.</title>
        <authorList>
            <consortium name="US DOE Joint Genome Institute (JGI-PGF)"/>
            <person name="Walter F."/>
            <person name="Albersmeier A."/>
            <person name="Kalinowski J."/>
            <person name="Ruckert C."/>
        </authorList>
    </citation>
    <scope>NUCLEOTIDE SEQUENCE</scope>
    <source>
        <strain evidence="1">JCM 4646</strain>
    </source>
</reference>
<proteinExistence type="predicted"/>